<keyword evidence="8" id="KW-0325">Glycoprotein</keyword>
<keyword evidence="15" id="KW-1185">Reference proteome</keyword>
<dbReference type="PANTHER" id="PTHR10822">
    <property type="entry name" value="GLYPICAN"/>
    <property type="match status" value="1"/>
</dbReference>
<evidence type="ECO:0000256" key="13">
    <source>
        <dbReference type="SAM" id="MobiDB-lite"/>
    </source>
</evidence>
<proteinExistence type="inferred from homology"/>
<feature type="compositionally biased region" description="Basic and acidic residues" evidence="13">
    <location>
        <begin position="152"/>
        <end position="170"/>
    </location>
</feature>
<dbReference type="InterPro" id="IPR036790">
    <property type="entry name" value="Frizzled_dom_sf"/>
</dbReference>
<evidence type="ECO:0000313" key="14">
    <source>
        <dbReference type="EMBL" id="KAH0626019.1"/>
    </source>
</evidence>
<dbReference type="InterPro" id="IPR001863">
    <property type="entry name" value="Glypican"/>
</dbReference>
<evidence type="ECO:0000256" key="4">
    <source>
        <dbReference type="ARBA" id="ARBA00022622"/>
    </source>
</evidence>
<accession>A0ABQ7T8M7</accession>
<evidence type="ECO:0000256" key="11">
    <source>
        <dbReference type="RuleBase" id="RU003518"/>
    </source>
</evidence>
<dbReference type="Pfam" id="PF01153">
    <property type="entry name" value="Glypican"/>
    <property type="match status" value="1"/>
</dbReference>
<dbReference type="EMBL" id="JAIPUX010000521">
    <property type="protein sequence ID" value="KAH0626019.1"/>
    <property type="molecule type" value="Genomic_DNA"/>
</dbReference>
<evidence type="ECO:0000256" key="2">
    <source>
        <dbReference type="ARBA" id="ARBA00010260"/>
    </source>
</evidence>
<evidence type="ECO:0000256" key="6">
    <source>
        <dbReference type="ARBA" id="ARBA00022974"/>
    </source>
</evidence>
<evidence type="ECO:0000256" key="8">
    <source>
        <dbReference type="ARBA" id="ARBA00023180"/>
    </source>
</evidence>
<evidence type="ECO:0000256" key="5">
    <source>
        <dbReference type="ARBA" id="ARBA00022729"/>
    </source>
</evidence>
<dbReference type="SUPFAM" id="SSF53822">
    <property type="entry name" value="Periplasmic binding protein-like I"/>
    <property type="match status" value="1"/>
</dbReference>
<evidence type="ECO:0000256" key="12">
    <source>
        <dbReference type="RuleBase" id="RU003519"/>
    </source>
</evidence>
<reference evidence="14 15" key="1">
    <citation type="journal article" date="2022" name="Gigascience">
        <title>A chromosome-level genome assembly and annotation of the desert horned lizard, Phrynosoma platyrhinos, provides insight into chromosomal rearrangements among reptiles.</title>
        <authorList>
            <person name="Koochekian N."/>
            <person name="Ascanio A."/>
            <person name="Farleigh K."/>
            <person name="Card D.C."/>
            <person name="Schield D.R."/>
            <person name="Castoe T.A."/>
            <person name="Jezkova T."/>
        </authorList>
    </citation>
    <scope>NUCLEOTIDE SEQUENCE [LARGE SCALE GENOMIC DNA]</scope>
    <source>
        <strain evidence="14">NK-2021</strain>
    </source>
</reference>
<comment type="similarity">
    <text evidence="2 11">Belongs to the glypican family.</text>
</comment>
<keyword evidence="10 12" id="KW-0449">Lipoprotein</keyword>
<evidence type="ECO:0000256" key="9">
    <source>
        <dbReference type="ARBA" id="ARBA00023207"/>
    </source>
</evidence>
<sequence>MHSPSHPQVTRAFIAARTFVQGLATGRDIVAQAVKLFPSGECRRALTRLFYCPLCRGTPTLKPCNGFCLNVMKGCLASITEMDNAWGRFLDALTQLAERLGGPFNFELAADYIGVKISEAIMYLQEHSVATSAKVFQSCGSPRPAPARSRRAPREETPRRFRTFSPEEKPTTAAGTNLDRLLSYGSFDPVFSDKMQFPSFFRMVPDEIIQYFGITQMLEYFGWNWIGLLIPEDETGERFHRILSASLVQKDICISLTQSVPKVTSYVSNPFLQKSLNAIASALLSKNINVILVYGDSRSMEGLGIILDSYEFYQKQPMERVWITTAQWDVTTVFASRRFTEKSLNGSLSFALHTNVVPGFQEFLENVNPIQSNISLLKEFWCSAFLCSFPMCNLNVPNHSNCTGEEKLRNLPGSVFELGMSSWSYSIYNAVYAVAHALHAAERKGMGPENSWKLTDIQPCQVCPV</sequence>
<keyword evidence="6 12" id="KW-0654">Proteoglycan</keyword>
<evidence type="ECO:0000256" key="1">
    <source>
        <dbReference type="ARBA" id="ARBA00004609"/>
    </source>
</evidence>
<organism evidence="14 15">
    <name type="scientific">Phrynosoma platyrhinos</name>
    <name type="common">Desert horned lizard</name>
    <dbReference type="NCBI Taxonomy" id="52577"/>
    <lineage>
        <taxon>Eukaryota</taxon>
        <taxon>Metazoa</taxon>
        <taxon>Chordata</taxon>
        <taxon>Craniata</taxon>
        <taxon>Vertebrata</taxon>
        <taxon>Euteleostomi</taxon>
        <taxon>Lepidosauria</taxon>
        <taxon>Squamata</taxon>
        <taxon>Bifurcata</taxon>
        <taxon>Unidentata</taxon>
        <taxon>Episquamata</taxon>
        <taxon>Toxicofera</taxon>
        <taxon>Iguania</taxon>
        <taxon>Phrynosomatidae</taxon>
        <taxon>Phrynosomatinae</taxon>
        <taxon>Phrynosoma</taxon>
    </lineage>
</organism>
<dbReference type="Gene3D" id="3.40.50.2300">
    <property type="match status" value="2"/>
</dbReference>
<keyword evidence="9 12" id="KW-0357">Heparan sulfate</keyword>
<dbReference type="InterPro" id="IPR028082">
    <property type="entry name" value="Peripla_BP_I"/>
</dbReference>
<feature type="region of interest" description="Disordered" evidence="13">
    <location>
        <begin position="140"/>
        <end position="173"/>
    </location>
</feature>
<keyword evidence="7 12" id="KW-0472">Membrane</keyword>
<name>A0ABQ7T8M7_PHRPL</name>
<comment type="subcellular location">
    <subcellularLocation>
        <location evidence="1 12">Cell membrane</location>
        <topology evidence="1 12">Lipid-anchor</topology>
        <topology evidence="1 12">GPI-anchor</topology>
    </subcellularLocation>
</comment>
<evidence type="ECO:0000256" key="10">
    <source>
        <dbReference type="ARBA" id="ARBA00023288"/>
    </source>
</evidence>
<comment type="function">
    <text evidence="12">Cell surface proteoglycan.</text>
</comment>
<dbReference type="SUPFAM" id="SSF63501">
    <property type="entry name" value="Frizzled cysteine-rich domain"/>
    <property type="match status" value="1"/>
</dbReference>
<gene>
    <name evidence="14" type="ORF">JD844_000716</name>
</gene>
<protein>
    <submittedName>
        <fullName evidence="14">Uncharacterized protein</fullName>
    </submittedName>
</protein>
<evidence type="ECO:0000256" key="3">
    <source>
        <dbReference type="ARBA" id="ARBA00022475"/>
    </source>
</evidence>
<keyword evidence="3" id="KW-1003">Cell membrane</keyword>
<keyword evidence="4 12" id="KW-0336">GPI-anchor</keyword>
<keyword evidence="5" id="KW-0732">Signal</keyword>
<evidence type="ECO:0000313" key="15">
    <source>
        <dbReference type="Proteomes" id="UP000826234"/>
    </source>
</evidence>
<comment type="caution">
    <text evidence="14">The sequence shown here is derived from an EMBL/GenBank/DDBJ whole genome shotgun (WGS) entry which is preliminary data.</text>
</comment>
<dbReference type="Proteomes" id="UP000826234">
    <property type="component" value="Unassembled WGS sequence"/>
</dbReference>
<dbReference type="PANTHER" id="PTHR10822:SF24">
    <property type="entry name" value="GLYPICAN-2"/>
    <property type="match status" value="1"/>
</dbReference>
<evidence type="ECO:0000256" key="7">
    <source>
        <dbReference type="ARBA" id="ARBA00023136"/>
    </source>
</evidence>